<feature type="domain" description="SET" evidence="1">
    <location>
        <begin position="9"/>
        <end position="164"/>
    </location>
</feature>
<evidence type="ECO:0000313" key="3">
    <source>
        <dbReference type="Proteomes" id="UP001444661"/>
    </source>
</evidence>
<dbReference type="Proteomes" id="UP001444661">
    <property type="component" value="Unassembled WGS sequence"/>
</dbReference>
<dbReference type="Gene3D" id="2.170.270.10">
    <property type="entry name" value="SET domain"/>
    <property type="match status" value="1"/>
</dbReference>
<dbReference type="InterPro" id="IPR046341">
    <property type="entry name" value="SET_dom_sf"/>
</dbReference>
<dbReference type="PANTHER" id="PTHR47332:SF2">
    <property type="entry name" value="SET-6"/>
    <property type="match status" value="1"/>
</dbReference>
<dbReference type="PROSITE" id="PS50280">
    <property type="entry name" value="SET"/>
    <property type="match status" value="1"/>
</dbReference>
<dbReference type="PANTHER" id="PTHR47332">
    <property type="entry name" value="SET DOMAIN-CONTAINING PROTEIN 5"/>
    <property type="match status" value="1"/>
</dbReference>
<dbReference type="CDD" id="cd20071">
    <property type="entry name" value="SET_SMYD"/>
    <property type="match status" value="1"/>
</dbReference>
<protein>
    <submittedName>
        <fullName evidence="2">SET domain-containing protein 5</fullName>
    </submittedName>
</protein>
<gene>
    <name evidence="2" type="ORF">PG993_000852</name>
</gene>
<accession>A0ABR1UBZ7</accession>
<name>A0ABR1UBZ7_9PEZI</name>
<keyword evidence="3" id="KW-1185">Reference proteome</keyword>
<dbReference type="InterPro" id="IPR001214">
    <property type="entry name" value="SET_dom"/>
</dbReference>
<dbReference type="InterPro" id="IPR053185">
    <property type="entry name" value="SET_domain_protein"/>
</dbReference>
<organism evidence="2 3">
    <name type="scientific">Apiospora rasikravindrae</name>
    <dbReference type="NCBI Taxonomy" id="990691"/>
    <lineage>
        <taxon>Eukaryota</taxon>
        <taxon>Fungi</taxon>
        <taxon>Dikarya</taxon>
        <taxon>Ascomycota</taxon>
        <taxon>Pezizomycotina</taxon>
        <taxon>Sordariomycetes</taxon>
        <taxon>Xylariomycetidae</taxon>
        <taxon>Amphisphaeriales</taxon>
        <taxon>Apiosporaceae</taxon>
        <taxon>Apiospora</taxon>
    </lineage>
</organism>
<comment type="caution">
    <text evidence="2">The sequence shown here is derived from an EMBL/GenBank/DDBJ whole genome shotgun (WGS) entry which is preliminary data.</text>
</comment>
<evidence type="ECO:0000259" key="1">
    <source>
        <dbReference type="PROSITE" id="PS50280"/>
    </source>
</evidence>
<dbReference type="Pfam" id="PF00856">
    <property type="entry name" value="SET"/>
    <property type="match status" value="1"/>
</dbReference>
<dbReference type="SUPFAM" id="SSF82199">
    <property type="entry name" value="SET domain"/>
    <property type="match status" value="1"/>
</dbReference>
<proteinExistence type="predicted"/>
<sequence>MESSYRLNRKVEIRQCGDGLKGLGLFAAHRLTKGLKIMSEEPLLVDETRDDLAAHISYQFPSLSEAEKSKLVLMYAGYREPIALLPAGAVKDAHAGRAQRLQMIARYNSFEGIGIGCALSPGSAAINHACSPNAFLYYNSSFNYVTLHAIRDIQAGEEVTISYFQESVYLTAAERNNRLADGSSGRASEAKRNSMKSLREQLTRHHEAELPGPEETREAISASRELIKTMEDEGLFGLEMALCLAEQGRMFTILGDNESAERLNRQSMIIRRLCIGFDHPSCMLSRLERVGMTAE</sequence>
<dbReference type="EMBL" id="JAQQWK010000001">
    <property type="protein sequence ID" value="KAK8055625.1"/>
    <property type="molecule type" value="Genomic_DNA"/>
</dbReference>
<dbReference type="SMART" id="SM00317">
    <property type="entry name" value="SET"/>
    <property type="match status" value="1"/>
</dbReference>
<evidence type="ECO:0000313" key="2">
    <source>
        <dbReference type="EMBL" id="KAK8055625.1"/>
    </source>
</evidence>
<reference evidence="2 3" key="1">
    <citation type="submission" date="2023-01" db="EMBL/GenBank/DDBJ databases">
        <title>Analysis of 21 Apiospora genomes using comparative genomics revels a genus with tremendous synthesis potential of carbohydrate active enzymes and secondary metabolites.</title>
        <authorList>
            <person name="Sorensen T."/>
        </authorList>
    </citation>
    <scope>NUCLEOTIDE SEQUENCE [LARGE SCALE GENOMIC DNA]</scope>
    <source>
        <strain evidence="2 3">CBS 33761</strain>
    </source>
</reference>